<feature type="domain" description="Orange" evidence="8">
    <location>
        <begin position="91"/>
        <end position="124"/>
    </location>
</feature>
<evidence type="ECO:0000256" key="4">
    <source>
        <dbReference type="ARBA" id="ARBA00023163"/>
    </source>
</evidence>
<dbReference type="Gene3D" id="6.10.250.980">
    <property type="match status" value="1"/>
</dbReference>
<keyword evidence="5" id="KW-0539">Nucleus</keyword>
<feature type="region of interest" description="Disordered" evidence="6">
    <location>
        <begin position="264"/>
        <end position="338"/>
    </location>
</feature>
<sequence>MESEDLNVDTAKQEGKRISKPLMEKRRRARINQSLSEMKNLLLDAIKPDNPRHSKLEKADILEMTVRHLQDFHRQRRTATLVNDPQLTNKFLVGFEECVREVELYLKKQDGVKEDTRQRLLQHLTKRVKNIKETENEESDSLSPLPRTYSATIQHCRSSCSDSTEYCCHVNKSPDTTASSNGYGERRSSNSSGCGCCSVGIAEFHLVPKRLSNGELALVLPQKITSAVNCLDKKLCSVSALGLTHSDSDSSTLHQDVPSAVSSSWHEADSTVLGPTHKHFSSETPSPMSSEASDVSSDESVGRPREPQQAHPSHPLDHSFLVSPGDHSPFPDNVWRPW</sequence>
<comment type="subcellular location">
    <subcellularLocation>
        <location evidence="1">Nucleus</location>
    </subcellularLocation>
</comment>
<dbReference type="InterPro" id="IPR050370">
    <property type="entry name" value="HES_HEY"/>
</dbReference>
<name>A0ABM1BF14_LIMPO</name>
<dbReference type="GeneID" id="106465035"/>
<proteinExistence type="predicted"/>
<evidence type="ECO:0000256" key="5">
    <source>
        <dbReference type="ARBA" id="ARBA00023242"/>
    </source>
</evidence>
<evidence type="ECO:0000256" key="6">
    <source>
        <dbReference type="SAM" id="MobiDB-lite"/>
    </source>
</evidence>
<keyword evidence="4" id="KW-0804">Transcription</keyword>
<keyword evidence="2" id="KW-0805">Transcription regulation</keyword>
<dbReference type="SUPFAM" id="SSF158457">
    <property type="entry name" value="Orange domain-like"/>
    <property type="match status" value="1"/>
</dbReference>
<dbReference type="PANTHER" id="PTHR10985">
    <property type="entry name" value="BASIC HELIX-LOOP-HELIX TRANSCRIPTION FACTOR, HES-RELATED"/>
    <property type="match status" value="1"/>
</dbReference>
<keyword evidence="9" id="KW-1185">Reference proteome</keyword>
<dbReference type="RefSeq" id="XP_013780679.2">
    <property type="nucleotide sequence ID" value="XM_013925225.2"/>
</dbReference>
<dbReference type="SMART" id="SM00511">
    <property type="entry name" value="ORANGE"/>
    <property type="match status" value="1"/>
</dbReference>
<dbReference type="PROSITE" id="PS51054">
    <property type="entry name" value="ORANGE"/>
    <property type="match status" value="1"/>
</dbReference>
<evidence type="ECO:0000256" key="2">
    <source>
        <dbReference type="ARBA" id="ARBA00023015"/>
    </source>
</evidence>
<dbReference type="InterPro" id="IPR011598">
    <property type="entry name" value="bHLH_dom"/>
</dbReference>
<dbReference type="SMART" id="SM00353">
    <property type="entry name" value="HLH"/>
    <property type="match status" value="1"/>
</dbReference>
<dbReference type="Gene3D" id="4.10.280.10">
    <property type="entry name" value="Helix-loop-helix DNA-binding domain"/>
    <property type="match status" value="1"/>
</dbReference>
<feature type="domain" description="BHLH" evidence="7">
    <location>
        <begin position="15"/>
        <end position="72"/>
    </location>
</feature>
<dbReference type="Pfam" id="PF07527">
    <property type="entry name" value="Hairy_orange"/>
    <property type="match status" value="1"/>
</dbReference>
<dbReference type="Pfam" id="PF00010">
    <property type="entry name" value="HLH"/>
    <property type="match status" value="1"/>
</dbReference>
<keyword evidence="3" id="KW-0238">DNA-binding</keyword>
<accession>A0ABM1BF14</accession>
<evidence type="ECO:0000256" key="3">
    <source>
        <dbReference type="ARBA" id="ARBA00023125"/>
    </source>
</evidence>
<dbReference type="SUPFAM" id="SSF47459">
    <property type="entry name" value="HLH, helix-loop-helix DNA-binding domain"/>
    <property type="match status" value="1"/>
</dbReference>
<dbReference type="PROSITE" id="PS50888">
    <property type="entry name" value="BHLH"/>
    <property type="match status" value="1"/>
</dbReference>
<protein>
    <submittedName>
        <fullName evidence="10">Protein hairy-like</fullName>
    </submittedName>
</protein>
<feature type="compositionally biased region" description="Low complexity" evidence="6">
    <location>
        <begin position="285"/>
        <end position="299"/>
    </location>
</feature>
<dbReference type="InterPro" id="IPR003650">
    <property type="entry name" value="Orange_dom"/>
</dbReference>
<evidence type="ECO:0000256" key="1">
    <source>
        <dbReference type="ARBA" id="ARBA00004123"/>
    </source>
</evidence>
<reference evidence="10" key="1">
    <citation type="submission" date="2025-08" db="UniProtKB">
        <authorList>
            <consortium name="RefSeq"/>
        </authorList>
    </citation>
    <scope>IDENTIFICATION</scope>
    <source>
        <tissue evidence="10">Muscle</tissue>
    </source>
</reference>
<dbReference type="Proteomes" id="UP000694941">
    <property type="component" value="Unplaced"/>
</dbReference>
<evidence type="ECO:0000259" key="8">
    <source>
        <dbReference type="PROSITE" id="PS51054"/>
    </source>
</evidence>
<gene>
    <name evidence="10" type="primary">LOC106465035</name>
</gene>
<organism evidence="9 10">
    <name type="scientific">Limulus polyphemus</name>
    <name type="common">Atlantic horseshoe crab</name>
    <dbReference type="NCBI Taxonomy" id="6850"/>
    <lineage>
        <taxon>Eukaryota</taxon>
        <taxon>Metazoa</taxon>
        <taxon>Ecdysozoa</taxon>
        <taxon>Arthropoda</taxon>
        <taxon>Chelicerata</taxon>
        <taxon>Merostomata</taxon>
        <taxon>Xiphosura</taxon>
        <taxon>Limulidae</taxon>
        <taxon>Limulus</taxon>
    </lineage>
</organism>
<evidence type="ECO:0000313" key="9">
    <source>
        <dbReference type="Proteomes" id="UP000694941"/>
    </source>
</evidence>
<evidence type="ECO:0000259" key="7">
    <source>
        <dbReference type="PROSITE" id="PS50888"/>
    </source>
</evidence>
<evidence type="ECO:0000313" key="10">
    <source>
        <dbReference type="RefSeq" id="XP_013780679.2"/>
    </source>
</evidence>
<dbReference type="InterPro" id="IPR036638">
    <property type="entry name" value="HLH_DNA-bd_sf"/>
</dbReference>